<keyword evidence="2" id="KW-0614">Plasmid</keyword>
<protein>
    <submittedName>
        <fullName evidence="2">Uncharacterized protein</fullName>
    </submittedName>
</protein>
<feature type="chain" id="PRO_5013029286" evidence="1">
    <location>
        <begin position="31"/>
        <end position="247"/>
    </location>
</feature>
<feature type="signal peptide" evidence="1">
    <location>
        <begin position="1"/>
        <end position="30"/>
    </location>
</feature>
<keyword evidence="3" id="KW-1185">Reference proteome</keyword>
<keyword evidence="1" id="KW-0732">Signal</keyword>
<dbReference type="EMBL" id="AP018229">
    <property type="protein sequence ID" value="BAY87804.1"/>
    <property type="molecule type" value="Genomic_DNA"/>
</dbReference>
<dbReference type="AlphaFoldDB" id="A0A1Z4M2T1"/>
<proteinExistence type="predicted"/>
<organism evidence="2 3">
    <name type="scientific">Calothrix parasitica NIES-267</name>
    <dbReference type="NCBI Taxonomy" id="1973488"/>
    <lineage>
        <taxon>Bacteria</taxon>
        <taxon>Bacillati</taxon>
        <taxon>Cyanobacteriota</taxon>
        <taxon>Cyanophyceae</taxon>
        <taxon>Nostocales</taxon>
        <taxon>Calotrichaceae</taxon>
        <taxon>Calothrix</taxon>
    </lineage>
</organism>
<gene>
    <name evidence="2" type="ORF">NIES267_73280</name>
</gene>
<dbReference type="Proteomes" id="UP000218418">
    <property type="component" value="Plasmid plasmid2"/>
</dbReference>
<accession>A0A1Z4M2T1</accession>
<geneLocation type="plasmid" evidence="3">
    <name>Plasmid2 dna</name>
</geneLocation>
<reference evidence="2 3" key="1">
    <citation type="submission" date="2017-06" db="EMBL/GenBank/DDBJ databases">
        <title>Genome sequencing of cyanobaciteial culture collection at National Institute for Environmental Studies (NIES).</title>
        <authorList>
            <person name="Hirose Y."/>
            <person name="Shimura Y."/>
            <person name="Fujisawa T."/>
            <person name="Nakamura Y."/>
            <person name="Kawachi M."/>
        </authorList>
    </citation>
    <scope>NUCLEOTIDE SEQUENCE [LARGE SCALE GENOMIC DNA]</scope>
    <source>
        <strain evidence="2 3">NIES-267</strain>
        <plasmid evidence="3">Plasmid2 dna</plasmid>
    </source>
</reference>
<evidence type="ECO:0000313" key="2">
    <source>
        <dbReference type="EMBL" id="BAY87804.1"/>
    </source>
</evidence>
<evidence type="ECO:0000256" key="1">
    <source>
        <dbReference type="SAM" id="SignalP"/>
    </source>
</evidence>
<sequence>MMKVKLMTKYSPISLLASFLVLALPYSVIAQTSQLEIKGITKTIEGRQLTIPDFTNTNWDNLSDYHKQFEQHITKFPQLKDVPVEELRLPESFSPGLAIVDNYWSSVEESNPSIPTNQYVSGRVTCNGQNKPVAPKSGQSLSYLELAGSGYHGKRWVSGKQMVDGGCGILKAVNSGKEPAGRLVWGTDAFKIVLNEADETTQSASFSAFMRLCANTLVGKTCTPYFIPLPWFSIQGNNLIAIGKGVI</sequence>
<name>A0A1Z4M2T1_9CYAN</name>
<evidence type="ECO:0000313" key="3">
    <source>
        <dbReference type="Proteomes" id="UP000218418"/>
    </source>
</evidence>